<organism evidence="1 2">
    <name type="scientific">Vibrio cholerae serotype O1 (strain M66-2)</name>
    <dbReference type="NCBI Taxonomy" id="579112"/>
    <lineage>
        <taxon>Bacteria</taxon>
        <taxon>Pseudomonadati</taxon>
        <taxon>Pseudomonadota</taxon>
        <taxon>Gammaproteobacteria</taxon>
        <taxon>Vibrionales</taxon>
        <taxon>Vibrionaceae</taxon>
        <taxon>Vibrio</taxon>
    </lineage>
</organism>
<dbReference type="EMBL" id="CP001233">
    <property type="protein sequence ID" value="ACP05464.1"/>
    <property type="molecule type" value="Genomic_DNA"/>
</dbReference>
<proteinExistence type="predicted"/>
<dbReference type="HOGENOM" id="CLU_3367978_0_0_6"/>
<protein>
    <submittedName>
        <fullName evidence="1">Uncharacterized protein</fullName>
    </submittedName>
</protein>
<dbReference type="KEGG" id="vcm:VCM66_1147"/>
<accession>C3LLN8</accession>
<dbReference type="AlphaFoldDB" id="C3LLN8"/>
<name>C3LLN8_VIBCM</name>
<reference evidence="1 2" key="1">
    <citation type="journal article" date="2008" name="PLoS ONE">
        <title>A recalibrated molecular clock and independent origins for the cholera pandemic clones.</title>
        <authorList>
            <person name="Feng L."/>
            <person name="Reeves P.R."/>
            <person name="Lan R."/>
            <person name="Ren Y."/>
            <person name="Gao C."/>
            <person name="Zhou Z."/>
            <person name="Ren Y."/>
            <person name="Cheng J."/>
            <person name="Wang W."/>
            <person name="Wang J."/>
            <person name="Qian W."/>
            <person name="Li D."/>
            <person name="Wang L."/>
        </authorList>
    </citation>
    <scope>NUCLEOTIDE SEQUENCE [LARGE SCALE GENOMIC DNA]</scope>
    <source>
        <strain evidence="1 2">M66-2</strain>
    </source>
</reference>
<evidence type="ECO:0000313" key="1">
    <source>
        <dbReference type="EMBL" id="ACP05464.1"/>
    </source>
</evidence>
<sequence length="35" mass="4174">MVVFATGFWIKKAQKFTLLHDDFFIYLICINFISC</sequence>
<gene>
    <name evidence="1" type="ordered locus">VCM66_1147</name>
</gene>
<evidence type="ECO:0000313" key="2">
    <source>
        <dbReference type="Proteomes" id="UP000001217"/>
    </source>
</evidence>
<dbReference type="Proteomes" id="UP000001217">
    <property type="component" value="Chromosome I"/>
</dbReference>